<protein>
    <recommendedName>
        <fullName evidence="6">OmpA-like domain-containing protein</fullName>
    </recommendedName>
</protein>
<dbReference type="InterPro" id="IPR006664">
    <property type="entry name" value="OMP_bac"/>
</dbReference>
<dbReference type="CDD" id="cd07185">
    <property type="entry name" value="OmpA_C-like"/>
    <property type="match status" value="1"/>
</dbReference>
<comment type="subcellular location">
    <subcellularLocation>
        <location evidence="1">Cell outer membrane</location>
    </subcellularLocation>
</comment>
<feature type="signal peptide" evidence="5">
    <location>
        <begin position="1"/>
        <end position="18"/>
    </location>
</feature>
<sequence>MKLILLIGLLLCSLVLNAQEEKDHPLFPAFEGASIYQYEETSFEPYQLVTGLVNPAYNSSKNKKAEGRIFRIFYTMPTDKASVYEVFTNFKKALQNSQAKTIFSCYGNECGDISLFWKELEPARFQIPVYYGERFAYHAASFSKGGKAYYVAMVFGYGLGEQGYEIHVVEAEEMEQKVDLNTLESTLNEKGMISIYGITFDTGSAKIKPESDDVLQEIASYLKANPSVNIYVVGHTDDVGTVASNLTLSQNRAAAVVKKLTSVFGVNSTQLESSGVGPYAPVSNNISEEGRAKNRRVELVKRLK</sequence>
<comment type="caution">
    <text evidence="7">The sequence shown here is derived from an EMBL/GenBank/DDBJ whole genome shotgun (WGS) entry which is preliminary data.</text>
</comment>
<accession>A0A0L8ALJ7</accession>
<reference evidence="8" key="1">
    <citation type="submission" date="2014-11" db="EMBL/GenBank/DDBJ databases">
        <title>Genome sequencing of Roseivirga sp. D-25.</title>
        <authorList>
            <person name="Selvaratnam C."/>
            <person name="Thevarajoo S."/>
            <person name="Goh K.M."/>
            <person name="Eee R."/>
            <person name="Chan K.-G."/>
            <person name="Chong C.S."/>
        </authorList>
    </citation>
    <scope>NUCLEOTIDE SEQUENCE [LARGE SCALE GENOMIC DNA]</scope>
    <source>
        <strain evidence="8">D-25</strain>
    </source>
</reference>
<evidence type="ECO:0000256" key="5">
    <source>
        <dbReference type="SAM" id="SignalP"/>
    </source>
</evidence>
<dbReference type="InterPro" id="IPR036737">
    <property type="entry name" value="OmpA-like_sf"/>
</dbReference>
<evidence type="ECO:0000256" key="4">
    <source>
        <dbReference type="PROSITE-ProRule" id="PRU00473"/>
    </source>
</evidence>
<organism evidence="7 8">
    <name type="scientific">Roseivirga seohaensis subsp. aquiponti</name>
    <dbReference type="NCBI Taxonomy" id="1566026"/>
    <lineage>
        <taxon>Bacteria</taxon>
        <taxon>Pseudomonadati</taxon>
        <taxon>Bacteroidota</taxon>
        <taxon>Cytophagia</taxon>
        <taxon>Cytophagales</taxon>
        <taxon>Roseivirgaceae</taxon>
        <taxon>Roseivirga</taxon>
    </lineage>
</organism>
<name>A0A0L8ALJ7_9BACT</name>
<gene>
    <name evidence="7" type="ORF">OB69_07930</name>
</gene>
<proteinExistence type="predicted"/>
<dbReference type="InterPro" id="IPR032608">
    <property type="entry name" value="DUF4892"/>
</dbReference>
<feature type="domain" description="OmpA-like" evidence="6">
    <location>
        <begin position="187"/>
        <end position="304"/>
    </location>
</feature>
<dbReference type="RefSeq" id="WP_053223166.1">
    <property type="nucleotide sequence ID" value="NZ_JSVA01000008.1"/>
</dbReference>
<evidence type="ECO:0000313" key="8">
    <source>
        <dbReference type="Proteomes" id="UP000036908"/>
    </source>
</evidence>
<dbReference type="GO" id="GO:0009279">
    <property type="term" value="C:cell outer membrane"/>
    <property type="evidence" value="ECO:0007669"/>
    <property type="project" value="UniProtKB-SubCell"/>
</dbReference>
<dbReference type="EMBL" id="JSVA01000008">
    <property type="protein sequence ID" value="KOF03224.1"/>
    <property type="molecule type" value="Genomic_DNA"/>
</dbReference>
<dbReference type="PROSITE" id="PS51123">
    <property type="entry name" value="OMPA_2"/>
    <property type="match status" value="1"/>
</dbReference>
<dbReference type="OrthoDB" id="1490539at2"/>
<keyword evidence="3" id="KW-0998">Cell outer membrane</keyword>
<dbReference type="PRINTS" id="PR01021">
    <property type="entry name" value="OMPADOMAIN"/>
</dbReference>
<evidence type="ECO:0000256" key="1">
    <source>
        <dbReference type="ARBA" id="ARBA00004442"/>
    </source>
</evidence>
<dbReference type="PANTHER" id="PTHR30329:SF21">
    <property type="entry name" value="LIPOPROTEIN YIAD-RELATED"/>
    <property type="match status" value="1"/>
</dbReference>
<dbReference type="InterPro" id="IPR050330">
    <property type="entry name" value="Bact_OuterMem_StrucFunc"/>
</dbReference>
<keyword evidence="2 4" id="KW-0472">Membrane</keyword>
<keyword evidence="8" id="KW-1185">Reference proteome</keyword>
<evidence type="ECO:0000259" key="6">
    <source>
        <dbReference type="PROSITE" id="PS51123"/>
    </source>
</evidence>
<dbReference type="Gene3D" id="3.30.1330.60">
    <property type="entry name" value="OmpA-like domain"/>
    <property type="match status" value="1"/>
</dbReference>
<dbReference type="Pfam" id="PF16234">
    <property type="entry name" value="DUF4892"/>
    <property type="match status" value="1"/>
</dbReference>
<evidence type="ECO:0000256" key="2">
    <source>
        <dbReference type="ARBA" id="ARBA00023136"/>
    </source>
</evidence>
<dbReference type="PATRIC" id="fig|1566026.4.peg.3421"/>
<keyword evidence="5" id="KW-0732">Signal</keyword>
<evidence type="ECO:0000256" key="3">
    <source>
        <dbReference type="ARBA" id="ARBA00023237"/>
    </source>
</evidence>
<dbReference type="InterPro" id="IPR006665">
    <property type="entry name" value="OmpA-like"/>
</dbReference>
<dbReference type="Proteomes" id="UP000036908">
    <property type="component" value="Unassembled WGS sequence"/>
</dbReference>
<dbReference type="Pfam" id="PF00691">
    <property type="entry name" value="OmpA"/>
    <property type="match status" value="1"/>
</dbReference>
<dbReference type="AlphaFoldDB" id="A0A0L8ALJ7"/>
<evidence type="ECO:0000313" key="7">
    <source>
        <dbReference type="EMBL" id="KOF03224.1"/>
    </source>
</evidence>
<feature type="chain" id="PRO_5005580404" description="OmpA-like domain-containing protein" evidence="5">
    <location>
        <begin position="19"/>
        <end position="304"/>
    </location>
</feature>
<dbReference type="PANTHER" id="PTHR30329">
    <property type="entry name" value="STATOR ELEMENT OF FLAGELLAR MOTOR COMPLEX"/>
    <property type="match status" value="1"/>
</dbReference>
<dbReference type="SUPFAM" id="SSF103088">
    <property type="entry name" value="OmpA-like"/>
    <property type="match status" value="1"/>
</dbReference>